<dbReference type="OrthoDB" id="9807744at2"/>
<organism evidence="1 2">
    <name type="scientific">Niveispirillum cyanobacteriorum</name>
    <dbReference type="NCBI Taxonomy" id="1612173"/>
    <lineage>
        <taxon>Bacteria</taxon>
        <taxon>Pseudomonadati</taxon>
        <taxon>Pseudomonadota</taxon>
        <taxon>Alphaproteobacteria</taxon>
        <taxon>Rhodospirillales</taxon>
        <taxon>Azospirillaceae</taxon>
        <taxon>Niveispirillum</taxon>
    </lineage>
</organism>
<accession>A0A2K9NAY1</accession>
<evidence type="ECO:0000313" key="2">
    <source>
        <dbReference type="Proteomes" id="UP000234752"/>
    </source>
</evidence>
<dbReference type="InterPro" id="IPR052529">
    <property type="entry name" value="Bact_Transport_Assoc"/>
</dbReference>
<name>A0A2K9NAY1_9PROT</name>
<protein>
    <submittedName>
        <fullName evidence="1">Uncharacterized protein</fullName>
    </submittedName>
</protein>
<evidence type="ECO:0000313" key="1">
    <source>
        <dbReference type="EMBL" id="AUN30162.1"/>
    </source>
</evidence>
<gene>
    <name evidence="1" type="ORF">C0V82_07890</name>
</gene>
<dbReference type="AlphaFoldDB" id="A0A2K9NAY1"/>
<dbReference type="EMBL" id="CP025611">
    <property type="protein sequence ID" value="AUN30162.1"/>
    <property type="molecule type" value="Genomic_DNA"/>
</dbReference>
<dbReference type="PANTHER" id="PTHR30590:SF2">
    <property type="entry name" value="INNER MEMBRANE PROTEIN"/>
    <property type="match status" value="1"/>
</dbReference>
<dbReference type="Pfam" id="PF04235">
    <property type="entry name" value="DUF418"/>
    <property type="match status" value="1"/>
</dbReference>
<keyword evidence="2" id="KW-1185">Reference proteome</keyword>
<dbReference type="RefSeq" id="WP_102111862.1">
    <property type="nucleotide sequence ID" value="NZ_BMGN01000002.1"/>
</dbReference>
<proteinExistence type="predicted"/>
<dbReference type="Proteomes" id="UP000234752">
    <property type="component" value="Chromosome eg_1"/>
</dbReference>
<dbReference type="KEGG" id="ncb:C0V82_07890"/>
<dbReference type="PANTHER" id="PTHR30590">
    <property type="entry name" value="INNER MEMBRANE PROTEIN"/>
    <property type="match status" value="1"/>
</dbReference>
<dbReference type="InterPro" id="IPR007349">
    <property type="entry name" value="DUF418"/>
</dbReference>
<sequence length="402" mass="45793">MGNVVSRDGSRIDMVDALRGTALIGLFLVHMDEHFELLRYPANAPDWLNSLNQWVHHLTFGLFAGKAYAIFAMMFGISFTLILQSWAKRDGDAAARLRFLWRLVLLGAMGYIHALLYIGDILLVLAVFGLPLVFLYRVPDRWLAPLVILLLGQALSLWTVIALWITPETTPSNPSHWALYGRIFTLFTQDSWSAVFLNNLTTGQTARFWFFAESGRWQQMAGLLILGMMAGRRQLYLDNPGNRRIWTRTFQLALAGFVFLFPLSLWVQGLPLQGLLKYHLGMMTGGWANLMQMLLWASGFALIYRRIAGFGFTGRLAAFGRMSLTCYLMHSIIFVPFFHGYGLGFYQHWGIALSVGVGVLFVAAQMRFADWWLRHHAYGPVEWLWRCATLGRFDVPLRRAVI</sequence>
<reference evidence="1 2" key="1">
    <citation type="submission" date="2017-12" db="EMBL/GenBank/DDBJ databases">
        <title>Genomes of bacteria within cyanobacterial aggregates.</title>
        <authorList>
            <person name="Cai H."/>
        </authorList>
    </citation>
    <scope>NUCLEOTIDE SEQUENCE [LARGE SCALE GENOMIC DNA]</scope>
    <source>
        <strain evidence="1 2">TH16</strain>
    </source>
</reference>